<name>A0ABP3U3M5_9GAMM</name>
<gene>
    <name evidence="1" type="ORF">GCM10009105_32100</name>
</gene>
<reference evidence="2" key="1">
    <citation type="journal article" date="2019" name="Int. J. Syst. Evol. Microbiol.">
        <title>The Global Catalogue of Microorganisms (GCM) 10K type strain sequencing project: providing services to taxonomists for standard genome sequencing and annotation.</title>
        <authorList>
            <consortium name="The Broad Institute Genomics Platform"/>
            <consortium name="The Broad Institute Genome Sequencing Center for Infectious Disease"/>
            <person name="Wu L."/>
            <person name="Ma J."/>
        </authorList>
    </citation>
    <scope>NUCLEOTIDE SEQUENCE [LARGE SCALE GENOMIC DNA]</scope>
    <source>
        <strain evidence="2">JCM 15421</strain>
    </source>
</reference>
<dbReference type="EMBL" id="BAAAEU010000024">
    <property type="protein sequence ID" value="GAA0721613.1"/>
    <property type="molecule type" value="Genomic_DNA"/>
</dbReference>
<evidence type="ECO:0000313" key="2">
    <source>
        <dbReference type="Proteomes" id="UP001501523"/>
    </source>
</evidence>
<keyword evidence="2" id="KW-1185">Reference proteome</keyword>
<sequence>MSALTDQLAEALREFVASDGFRIYTASEWQERMDAAASLLDKYGAAKSAPAALAGGWVLVPREPTPEMLRAGFLSESNGFDIETPADAPGLVYRAMLAAAPPAPAEPAPLRLTCGQIAQLAGFAGEDGEPFEDQSVLVIEHRVDGRSGAGLYAHYEELPEEGAIHLDGKWPERSEPSSPAQVNGQLLLPHPAFVDATRFGDVYSYSADQMHSYARAAIAALQQPKECGCYTETTYANGIDESTVVRCAQHAQQPSAQEADEEVIRRFICALRAADSVVMANGGGTTTRRFVFDALLPAMEEQGVRIASTAAPTLRSITDEDVERACIAYTGSAGKVKEGPTRAAIWMRAALESMFPNGVPVTTNA</sequence>
<dbReference type="RefSeq" id="WP_343792955.1">
    <property type="nucleotide sequence ID" value="NZ_BAAAEU010000024.1"/>
</dbReference>
<dbReference type="Proteomes" id="UP001501523">
    <property type="component" value="Unassembled WGS sequence"/>
</dbReference>
<organism evidence="1 2">
    <name type="scientific">Dokdonella soli</name>
    <dbReference type="NCBI Taxonomy" id="529810"/>
    <lineage>
        <taxon>Bacteria</taxon>
        <taxon>Pseudomonadati</taxon>
        <taxon>Pseudomonadota</taxon>
        <taxon>Gammaproteobacteria</taxon>
        <taxon>Lysobacterales</taxon>
        <taxon>Rhodanobacteraceae</taxon>
        <taxon>Dokdonella</taxon>
    </lineage>
</organism>
<comment type="caution">
    <text evidence="1">The sequence shown here is derived from an EMBL/GenBank/DDBJ whole genome shotgun (WGS) entry which is preliminary data.</text>
</comment>
<proteinExistence type="predicted"/>
<protein>
    <submittedName>
        <fullName evidence="1">Uncharacterized protein</fullName>
    </submittedName>
</protein>
<evidence type="ECO:0000313" key="1">
    <source>
        <dbReference type="EMBL" id="GAA0721613.1"/>
    </source>
</evidence>
<accession>A0ABP3U3M5</accession>